<gene>
    <name evidence="1" type="ORF">B4109_2619</name>
</gene>
<evidence type="ECO:0000313" key="1">
    <source>
        <dbReference type="EMBL" id="KYD22052.1"/>
    </source>
</evidence>
<organism evidence="1 2">
    <name type="scientific">Geobacillus stearothermophilus</name>
    <name type="common">Bacillus stearothermophilus</name>
    <dbReference type="NCBI Taxonomy" id="1422"/>
    <lineage>
        <taxon>Bacteria</taxon>
        <taxon>Bacillati</taxon>
        <taxon>Bacillota</taxon>
        <taxon>Bacilli</taxon>
        <taxon>Bacillales</taxon>
        <taxon>Anoxybacillaceae</taxon>
        <taxon>Geobacillus</taxon>
    </lineage>
</organism>
<protein>
    <submittedName>
        <fullName evidence="1">Uncharacterized protein</fullName>
    </submittedName>
</protein>
<dbReference type="Proteomes" id="UP000075424">
    <property type="component" value="Unassembled WGS sequence"/>
</dbReference>
<sequence length="48" mass="5794">MTSPPFGGWQWRCCHVFELSFVVCFSGQYDILLLDEFYGQRRTEWENN</sequence>
<name>A0A150MCQ8_GEOSE</name>
<accession>A0A150MCQ8</accession>
<dbReference type="AlphaFoldDB" id="A0A150MCQ8"/>
<reference evidence="1 2" key="1">
    <citation type="submission" date="2016-01" db="EMBL/GenBank/DDBJ databases">
        <title>Draft Genome Sequences of Seven Thermophilic Sporeformers Isolated from Foods.</title>
        <authorList>
            <person name="Berendsen E.M."/>
            <person name="Wells-Bennik M.H."/>
            <person name="Krawcyk A.O."/>
            <person name="De Jong A."/>
            <person name="Holsappel S."/>
            <person name="Eijlander R.T."/>
            <person name="Kuipers O.P."/>
        </authorList>
    </citation>
    <scope>NUCLEOTIDE SEQUENCE [LARGE SCALE GENOMIC DNA]</scope>
    <source>
        <strain evidence="1 2">B4109</strain>
    </source>
</reference>
<dbReference type="EMBL" id="LQYV01000129">
    <property type="protein sequence ID" value="KYD22052.1"/>
    <property type="molecule type" value="Genomic_DNA"/>
</dbReference>
<dbReference type="PATRIC" id="fig|1422.18.peg.1281"/>
<proteinExistence type="predicted"/>
<evidence type="ECO:0000313" key="2">
    <source>
        <dbReference type="Proteomes" id="UP000075424"/>
    </source>
</evidence>
<comment type="caution">
    <text evidence="1">The sequence shown here is derived from an EMBL/GenBank/DDBJ whole genome shotgun (WGS) entry which is preliminary data.</text>
</comment>